<dbReference type="Proteomes" id="UP001595891">
    <property type="component" value="Unassembled WGS sequence"/>
</dbReference>
<comment type="similarity">
    <text evidence="1">Belongs to the Gfo/Idh/MocA family.</text>
</comment>
<reference evidence="6" key="1">
    <citation type="journal article" date="2019" name="Int. J. Syst. Evol. Microbiol.">
        <title>The Global Catalogue of Microorganisms (GCM) 10K type strain sequencing project: providing services to taxonomists for standard genome sequencing and annotation.</title>
        <authorList>
            <consortium name="The Broad Institute Genomics Platform"/>
            <consortium name="The Broad Institute Genome Sequencing Center for Infectious Disease"/>
            <person name="Wu L."/>
            <person name="Ma J."/>
        </authorList>
    </citation>
    <scope>NUCLEOTIDE SEQUENCE [LARGE SCALE GENOMIC DNA]</scope>
    <source>
        <strain evidence="6">CCUG 49560</strain>
    </source>
</reference>
<dbReference type="InterPro" id="IPR050984">
    <property type="entry name" value="Gfo/Idh/MocA_domain"/>
</dbReference>
<dbReference type="PANTHER" id="PTHR22604:SF105">
    <property type="entry name" value="TRANS-1,2-DIHYDROBENZENE-1,2-DIOL DEHYDROGENASE"/>
    <property type="match status" value="1"/>
</dbReference>
<protein>
    <submittedName>
        <fullName evidence="5">Gfo/Idh/MocA family oxidoreductase</fullName>
    </submittedName>
</protein>
<feature type="domain" description="GFO/IDH/MocA-like oxidoreductase" evidence="4">
    <location>
        <begin position="138"/>
        <end position="246"/>
    </location>
</feature>
<evidence type="ECO:0000259" key="3">
    <source>
        <dbReference type="Pfam" id="PF01408"/>
    </source>
</evidence>
<dbReference type="InterPro" id="IPR055170">
    <property type="entry name" value="GFO_IDH_MocA-like_dom"/>
</dbReference>
<evidence type="ECO:0000313" key="5">
    <source>
        <dbReference type="EMBL" id="MFC4590876.1"/>
    </source>
</evidence>
<feature type="domain" description="Gfo/Idh/MocA-like oxidoreductase N-terminal" evidence="3">
    <location>
        <begin position="2"/>
        <end position="120"/>
    </location>
</feature>
<dbReference type="InterPro" id="IPR000683">
    <property type="entry name" value="Gfo/Idh/MocA-like_OxRdtase_N"/>
</dbReference>
<proteinExistence type="inferred from homology"/>
<dbReference type="PANTHER" id="PTHR22604">
    <property type="entry name" value="OXIDOREDUCTASES"/>
    <property type="match status" value="1"/>
</dbReference>
<dbReference type="InterPro" id="IPR036291">
    <property type="entry name" value="NAD(P)-bd_dom_sf"/>
</dbReference>
<evidence type="ECO:0000256" key="1">
    <source>
        <dbReference type="ARBA" id="ARBA00010928"/>
    </source>
</evidence>
<dbReference type="Gene3D" id="3.40.50.720">
    <property type="entry name" value="NAD(P)-binding Rossmann-like Domain"/>
    <property type="match status" value="1"/>
</dbReference>
<dbReference type="Pfam" id="PF22725">
    <property type="entry name" value="GFO_IDH_MocA_C3"/>
    <property type="match status" value="1"/>
</dbReference>
<evidence type="ECO:0000313" key="6">
    <source>
        <dbReference type="Proteomes" id="UP001595891"/>
    </source>
</evidence>
<organism evidence="5 6">
    <name type="scientific">Sphaerisporangium corydalis</name>
    <dbReference type="NCBI Taxonomy" id="1441875"/>
    <lineage>
        <taxon>Bacteria</taxon>
        <taxon>Bacillati</taxon>
        <taxon>Actinomycetota</taxon>
        <taxon>Actinomycetes</taxon>
        <taxon>Streptosporangiales</taxon>
        <taxon>Streptosporangiaceae</taxon>
        <taxon>Sphaerisporangium</taxon>
    </lineage>
</organism>
<evidence type="ECO:0000256" key="2">
    <source>
        <dbReference type="ARBA" id="ARBA00023002"/>
    </source>
</evidence>
<gene>
    <name evidence="5" type="ORF">ACFO8L_32605</name>
</gene>
<dbReference type="SUPFAM" id="SSF51735">
    <property type="entry name" value="NAD(P)-binding Rossmann-fold domains"/>
    <property type="match status" value="1"/>
</dbReference>
<evidence type="ECO:0000259" key="4">
    <source>
        <dbReference type="Pfam" id="PF22725"/>
    </source>
</evidence>
<dbReference type="RefSeq" id="WP_262850920.1">
    <property type="nucleotide sequence ID" value="NZ_JANZYP010000129.1"/>
</dbReference>
<name>A0ABV9EMG2_9ACTN</name>
<sequence>MRIGTLGAARITPSALIRPARAVDGVQVTAVAARDPSRAEAFAAKHGIPVVHTSYEDLLADPTLDAVYNPLPNALHAEWTLRALEAGKHVLCEKPFTSNAAEARTVADAAATSGLVVMEAFHYRYHPLMERALEIVRTELGEVRHVETWMCFPLPRFSDIRYSLKLGGGSLMDAGCYAVHCLRTLGPGEPSVLAAAALLRSPGVDRAMAADLRFPTGATGRVHASMWSGDLFKIAARVEGDRGTLRITNYAAPQLFNRLTVTLPGMRRTITASEMRRTVTVFGMRRRTVTASGMRRRTVTASGMRRRERVPGEPTYNYQLRAFTAAVQHGTPTLTPPQDSIANMTVIDAIYQKANLPLRGTP</sequence>
<dbReference type="EMBL" id="JBHSFN010000027">
    <property type="protein sequence ID" value="MFC4590876.1"/>
    <property type="molecule type" value="Genomic_DNA"/>
</dbReference>
<keyword evidence="6" id="KW-1185">Reference proteome</keyword>
<dbReference type="Pfam" id="PF01408">
    <property type="entry name" value="GFO_IDH_MocA"/>
    <property type="match status" value="1"/>
</dbReference>
<accession>A0ABV9EMG2</accession>
<comment type="caution">
    <text evidence="5">The sequence shown here is derived from an EMBL/GenBank/DDBJ whole genome shotgun (WGS) entry which is preliminary data.</text>
</comment>
<keyword evidence="2" id="KW-0560">Oxidoreductase</keyword>
<dbReference type="Gene3D" id="3.30.360.10">
    <property type="entry name" value="Dihydrodipicolinate Reductase, domain 2"/>
    <property type="match status" value="1"/>
</dbReference>
<dbReference type="SUPFAM" id="SSF55347">
    <property type="entry name" value="Glyceraldehyde-3-phosphate dehydrogenase-like, C-terminal domain"/>
    <property type="match status" value="1"/>
</dbReference>